<evidence type="ECO:0000313" key="2">
    <source>
        <dbReference type="EnsemblPlants" id="AES75449"/>
    </source>
</evidence>
<accession>A0A0C3VVQ1</accession>
<dbReference type="Proteomes" id="UP000002051">
    <property type="component" value="Chromosome 6"/>
</dbReference>
<gene>
    <name evidence="1" type="ordered locus">MTR_6g045010</name>
</gene>
<accession>G7KJL6</accession>
<dbReference type="HOGENOM" id="CLU_1743260_0_0_1"/>
<evidence type="ECO:0000313" key="1">
    <source>
        <dbReference type="EMBL" id="AES75449.2"/>
    </source>
</evidence>
<keyword evidence="3" id="KW-1185">Reference proteome</keyword>
<reference evidence="2" key="3">
    <citation type="submission" date="2015-04" db="UniProtKB">
        <authorList>
            <consortium name="EnsemblPlants"/>
        </authorList>
    </citation>
    <scope>IDENTIFICATION</scope>
    <source>
        <strain evidence="2">cv. Jemalong A17</strain>
    </source>
</reference>
<dbReference type="AlphaFoldDB" id="G7KJL6"/>
<organism evidence="1 3">
    <name type="scientific">Medicago truncatula</name>
    <name type="common">Barrel medic</name>
    <name type="synonym">Medicago tribuloides</name>
    <dbReference type="NCBI Taxonomy" id="3880"/>
    <lineage>
        <taxon>Eukaryota</taxon>
        <taxon>Viridiplantae</taxon>
        <taxon>Streptophyta</taxon>
        <taxon>Embryophyta</taxon>
        <taxon>Tracheophyta</taxon>
        <taxon>Spermatophyta</taxon>
        <taxon>Magnoliopsida</taxon>
        <taxon>eudicotyledons</taxon>
        <taxon>Gunneridae</taxon>
        <taxon>Pentapetalae</taxon>
        <taxon>rosids</taxon>
        <taxon>fabids</taxon>
        <taxon>Fabales</taxon>
        <taxon>Fabaceae</taxon>
        <taxon>Papilionoideae</taxon>
        <taxon>50 kb inversion clade</taxon>
        <taxon>NPAAA clade</taxon>
        <taxon>Hologalegina</taxon>
        <taxon>IRL clade</taxon>
        <taxon>Trifolieae</taxon>
        <taxon>Medicago</taxon>
    </lineage>
</organism>
<dbReference type="EMBL" id="CM001222">
    <property type="protein sequence ID" value="AES75449.2"/>
    <property type="molecule type" value="Genomic_DNA"/>
</dbReference>
<proteinExistence type="predicted"/>
<name>G7KJL6_MEDTR</name>
<protein>
    <submittedName>
        <fullName evidence="1 2">Uncharacterized protein</fullName>
    </submittedName>
</protein>
<evidence type="ECO:0000313" key="3">
    <source>
        <dbReference type="Proteomes" id="UP000002051"/>
    </source>
</evidence>
<reference evidence="1 3" key="1">
    <citation type="journal article" date="2011" name="Nature">
        <title>The Medicago genome provides insight into the evolution of rhizobial symbioses.</title>
        <authorList>
            <person name="Young N.D."/>
            <person name="Debelle F."/>
            <person name="Oldroyd G.E."/>
            <person name="Geurts R."/>
            <person name="Cannon S.B."/>
            <person name="Udvardi M.K."/>
            <person name="Benedito V.A."/>
            <person name="Mayer K.F."/>
            <person name="Gouzy J."/>
            <person name="Schoof H."/>
            <person name="Van de Peer Y."/>
            <person name="Proost S."/>
            <person name="Cook D.R."/>
            <person name="Meyers B.C."/>
            <person name="Spannagl M."/>
            <person name="Cheung F."/>
            <person name="De Mita S."/>
            <person name="Krishnakumar V."/>
            <person name="Gundlach H."/>
            <person name="Zhou S."/>
            <person name="Mudge J."/>
            <person name="Bharti A.K."/>
            <person name="Murray J.D."/>
            <person name="Naoumkina M.A."/>
            <person name="Rosen B."/>
            <person name="Silverstein K.A."/>
            <person name="Tang H."/>
            <person name="Rombauts S."/>
            <person name="Zhao P.X."/>
            <person name="Zhou P."/>
            <person name="Barbe V."/>
            <person name="Bardou P."/>
            <person name="Bechner M."/>
            <person name="Bellec A."/>
            <person name="Berger A."/>
            <person name="Berges H."/>
            <person name="Bidwell S."/>
            <person name="Bisseling T."/>
            <person name="Choisne N."/>
            <person name="Couloux A."/>
            <person name="Denny R."/>
            <person name="Deshpande S."/>
            <person name="Dai X."/>
            <person name="Doyle J.J."/>
            <person name="Dudez A.M."/>
            <person name="Farmer A.D."/>
            <person name="Fouteau S."/>
            <person name="Franken C."/>
            <person name="Gibelin C."/>
            <person name="Gish J."/>
            <person name="Goldstein S."/>
            <person name="Gonzalez A.J."/>
            <person name="Green P.J."/>
            <person name="Hallab A."/>
            <person name="Hartog M."/>
            <person name="Hua A."/>
            <person name="Humphray S.J."/>
            <person name="Jeong D.H."/>
            <person name="Jing Y."/>
            <person name="Jocker A."/>
            <person name="Kenton S.M."/>
            <person name="Kim D.J."/>
            <person name="Klee K."/>
            <person name="Lai H."/>
            <person name="Lang C."/>
            <person name="Lin S."/>
            <person name="Macmil S.L."/>
            <person name="Magdelenat G."/>
            <person name="Matthews L."/>
            <person name="McCorrison J."/>
            <person name="Monaghan E.L."/>
            <person name="Mun J.H."/>
            <person name="Najar F.Z."/>
            <person name="Nicholson C."/>
            <person name="Noirot C."/>
            <person name="O'Bleness M."/>
            <person name="Paule C.R."/>
            <person name="Poulain J."/>
            <person name="Prion F."/>
            <person name="Qin B."/>
            <person name="Qu C."/>
            <person name="Retzel E.F."/>
            <person name="Riddle C."/>
            <person name="Sallet E."/>
            <person name="Samain S."/>
            <person name="Samson N."/>
            <person name="Sanders I."/>
            <person name="Saurat O."/>
            <person name="Scarpelli C."/>
            <person name="Schiex T."/>
            <person name="Segurens B."/>
            <person name="Severin A.J."/>
            <person name="Sherrier D.J."/>
            <person name="Shi R."/>
            <person name="Sims S."/>
            <person name="Singer S.R."/>
            <person name="Sinharoy S."/>
            <person name="Sterck L."/>
            <person name="Viollet A."/>
            <person name="Wang B.B."/>
            <person name="Wang K."/>
            <person name="Wang M."/>
            <person name="Wang X."/>
            <person name="Warfsmann J."/>
            <person name="Weissenbach J."/>
            <person name="White D.D."/>
            <person name="White J.D."/>
            <person name="Wiley G.B."/>
            <person name="Wincker P."/>
            <person name="Xing Y."/>
            <person name="Yang L."/>
            <person name="Yao Z."/>
            <person name="Ying F."/>
            <person name="Zhai J."/>
            <person name="Zhou L."/>
            <person name="Zuber A."/>
            <person name="Denarie J."/>
            <person name="Dixon R.A."/>
            <person name="May G.D."/>
            <person name="Schwartz D.C."/>
            <person name="Rogers J."/>
            <person name="Quetier F."/>
            <person name="Town C.D."/>
            <person name="Roe B.A."/>
        </authorList>
    </citation>
    <scope>NUCLEOTIDE SEQUENCE [LARGE SCALE GENOMIC DNA]</scope>
    <source>
        <strain evidence="1">A17</strain>
        <strain evidence="2 3">cv. Jemalong A17</strain>
    </source>
</reference>
<sequence>MANPVTLDLIFFLNALNDNHLSKDYSEDYNAQLTHFLVACGTTNQPNILESHKYGLYFSSTRRLTIQMFTTGLKAQTCMMLDASIGNTMIIKTTAKVIELVDNMSLDEYWSQDRNRGVQRRKCAFELETHDAFLTSNKLLSAQLETITKN</sequence>
<reference evidence="1 3" key="2">
    <citation type="journal article" date="2014" name="BMC Genomics">
        <title>An improved genome release (version Mt4.0) for the model legume Medicago truncatula.</title>
        <authorList>
            <person name="Tang H."/>
            <person name="Krishnakumar V."/>
            <person name="Bidwell S."/>
            <person name="Rosen B."/>
            <person name="Chan A."/>
            <person name="Zhou S."/>
            <person name="Gentzbittel L."/>
            <person name="Childs K.L."/>
            <person name="Yandell M."/>
            <person name="Gundlach H."/>
            <person name="Mayer K.F."/>
            <person name="Schwartz D.C."/>
            <person name="Town C.D."/>
        </authorList>
    </citation>
    <scope>GENOME REANNOTATION</scope>
    <source>
        <strain evidence="2 3">cv. Jemalong A17</strain>
    </source>
</reference>
<dbReference type="PaxDb" id="3880-AES75449"/>
<dbReference type="EnsemblPlants" id="AES75449">
    <property type="protein sequence ID" value="AES75449"/>
    <property type="gene ID" value="MTR_6g045010"/>
</dbReference>